<dbReference type="VEuPathDB" id="FungiDB:QG37_00033"/>
<evidence type="ECO:0000256" key="1">
    <source>
        <dbReference type="SAM" id="MobiDB-lite"/>
    </source>
</evidence>
<dbReference type="VEuPathDB" id="FungiDB:CJI97_004151"/>
<reference evidence="4" key="1">
    <citation type="journal article" date="2015" name="BMC Genomics">
        <title>Draft genome of a commonly misdiagnosed multidrug resistant pathogen Candida auris.</title>
        <authorList>
            <person name="Chatterjee S."/>
            <person name="Alampalli S.V."/>
            <person name="Nageshan R.K."/>
            <person name="Chettiar S.T."/>
            <person name="Joshi S."/>
            <person name="Tatu U.S."/>
        </authorList>
    </citation>
    <scope>NUCLEOTIDE SEQUENCE [LARGE SCALE GENOMIC DNA]</scope>
    <source>
        <strain evidence="4">6684</strain>
    </source>
</reference>
<evidence type="ECO:0000259" key="2">
    <source>
        <dbReference type="PROSITE" id="PS50004"/>
    </source>
</evidence>
<dbReference type="AlphaFoldDB" id="A0A0L0P9F8"/>
<accession>A0A0L0P9F8</accession>
<comment type="caution">
    <text evidence="3">The sequence shown here is derived from an EMBL/GenBank/DDBJ whole genome shotgun (WGS) entry which is preliminary data.</text>
</comment>
<evidence type="ECO:0000313" key="3">
    <source>
        <dbReference type="EMBL" id="KNE02661.1"/>
    </source>
</evidence>
<dbReference type="PANTHER" id="PTHR47052:SF3">
    <property type="entry name" value="INGRESSION PROTEIN 1"/>
    <property type="match status" value="1"/>
</dbReference>
<feature type="region of interest" description="Disordered" evidence="1">
    <location>
        <begin position="357"/>
        <end position="385"/>
    </location>
</feature>
<evidence type="ECO:0000313" key="4">
    <source>
        <dbReference type="Proteomes" id="UP000037122"/>
    </source>
</evidence>
<dbReference type="VEuPathDB" id="FungiDB:CJJ09_000021"/>
<dbReference type="InterPro" id="IPR035892">
    <property type="entry name" value="C2_domain_sf"/>
</dbReference>
<proteinExistence type="predicted"/>
<feature type="region of interest" description="Disordered" evidence="1">
    <location>
        <begin position="261"/>
        <end position="326"/>
    </location>
</feature>
<dbReference type="SUPFAM" id="SSF49562">
    <property type="entry name" value="C2 domain (Calcium/lipid-binding domain, CaLB)"/>
    <property type="match status" value="1"/>
</dbReference>
<name>A0A0L0P9F8_CANAR</name>
<dbReference type="Pfam" id="PF00168">
    <property type="entry name" value="C2"/>
    <property type="match status" value="1"/>
</dbReference>
<feature type="compositionally biased region" description="Pro residues" evidence="1">
    <location>
        <begin position="272"/>
        <end position="282"/>
    </location>
</feature>
<dbReference type="VEuPathDB" id="FungiDB:CJI96_0002610"/>
<dbReference type="VEuPathDB" id="FungiDB:B9J08_004083"/>
<feature type="region of interest" description="Disordered" evidence="1">
    <location>
        <begin position="183"/>
        <end position="232"/>
    </location>
</feature>
<dbReference type="InterPro" id="IPR000008">
    <property type="entry name" value="C2_dom"/>
</dbReference>
<gene>
    <name evidence="3" type="ORF">QG37_00033</name>
</gene>
<dbReference type="VEuPathDB" id="FungiDB:CJJ07_000834"/>
<dbReference type="VEuPathDB" id="FungiDB:CJJ09_000020"/>
<dbReference type="InterPro" id="IPR037791">
    <property type="entry name" value="C2_fungal_Inn1"/>
</dbReference>
<dbReference type="SMART" id="SM00239">
    <property type="entry name" value="C2"/>
    <property type="match status" value="1"/>
</dbReference>
<feature type="compositionally biased region" description="Polar residues" evidence="1">
    <location>
        <begin position="284"/>
        <end position="302"/>
    </location>
</feature>
<dbReference type="EMBL" id="LGST01000002">
    <property type="protein sequence ID" value="KNE02661.1"/>
    <property type="molecule type" value="Genomic_DNA"/>
</dbReference>
<dbReference type="PANTHER" id="PTHR47052">
    <property type="entry name" value="CONSERVED SERINE PROLINE-RICH PROTEIN (AFU_ORTHOLOGUE AFUA_2G01790)"/>
    <property type="match status" value="1"/>
</dbReference>
<organism evidence="3 4">
    <name type="scientific">Candidozyma auris</name>
    <name type="common">Yeast</name>
    <name type="synonym">Candida auris</name>
    <dbReference type="NCBI Taxonomy" id="498019"/>
    <lineage>
        <taxon>Eukaryota</taxon>
        <taxon>Fungi</taxon>
        <taxon>Dikarya</taxon>
        <taxon>Ascomycota</taxon>
        <taxon>Saccharomycotina</taxon>
        <taxon>Pichiomycetes</taxon>
        <taxon>Metschnikowiaceae</taxon>
        <taxon>Candidozyma</taxon>
    </lineage>
</organism>
<feature type="domain" description="C2" evidence="2">
    <location>
        <begin position="1"/>
        <end position="116"/>
    </location>
</feature>
<protein>
    <recommendedName>
        <fullName evidence="2">C2 domain-containing protein</fullName>
    </recommendedName>
</protein>
<feature type="region of interest" description="Disordered" evidence="1">
    <location>
        <begin position="437"/>
        <end position="456"/>
    </location>
</feature>
<dbReference type="CDD" id="cd08681">
    <property type="entry name" value="C2_fungal_Inn1p-like"/>
    <property type="match status" value="1"/>
</dbReference>
<dbReference type="Gene3D" id="2.60.40.150">
    <property type="entry name" value="C2 domain"/>
    <property type="match status" value="1"/>
</dbReference>
<sequence length="479" mass="53999">MNGPETADGTLIIMVCRAKHLPNRRKLDKQSPYVLLRIGTEAKRTTAAFRAGQTPEWTQEIRFLLSRDRRPLLKLDVLDETKNDPTPVGDIEIDCAAVFQDPAHYNDGKYILDGWHDLKFNGRSAGKIYLEMTFYPSAPILPPKVPSPAFDYESKELPAMPDEFSRSDPVQRKTVDEIFQEKADAFRSSDPGPTEKEDEDVFVSGSPKKEGKLRKLREKFHSKEPLRNLFHSSEPKLLKVVEEYSAIPPLQSFEHLELAMGIDDGGGYEPLLTPPPPPPPPHSAKTSPVRTTPSKTSPSRMSPTKAGRKPPPSQVEGEFEKLTLSNTLVPFSAETVGLDDDDDDMPTQVYHMGQAVRPLTHKQPQETPTHKMNPNEIDPKYYAPTPSEHLAKTFRLQSGNVTAKDVDTEYNTEKSGYLGEGRWLAKRFLPSVFQRVNDENEGEENKPPVPPKVPRGLTNMEYYVLEKDSYLKDINGRRI</sequence>
<dbReference type="Proteomes" id="UP000037122">
    <property type="component" value="Unassembled WGS sequence"/>
</dbReference>
<dbReference type="InterPro" id="IPR052981">
    <property type="entry name" value="Ingression_C2_domain"/>
</dbReference>
<dbReference type="PROSITE" id="PS50004">
    <property type="entry name" value="C2"/>
    <property type="match status" value="1"/>
</dbReference>